<organism evidence="16">
    <name type="scientific">Cladocopium goreaui</name>
    <dbReference type="NCBI Taxonomy" id="2562237"/>
    <lineage>
        <taxon>Eukaryota</taxon>
        <taxon>Sar</taxon>
        <taxon>Alveolata</taxon>
        <taxon>Dinophyceae</taxon>
        <taxon>Suessiales</taxon>
        <taxon>Symbiodiniaceae</taxon>
        <taxon>Cladocopium</taxon>
    </lineage>
</organism>
<dbReference type="PROSITE" id="PS00107">
    <property type="entry name" value="PROTEIN_KINASE_ATP"/>
    <property type="match status" value="1"/>
</dbReference>
<dbReference type="OrthoDB" id="419198at2759"/>
<evidence type="ECO:0000256" key="6">
    <source>
        <dbReference type="ARBA" id="ARBA00022777"/>
    </source>
</evidence>
<feature type="region of interest" description="Disordered" evidence="12">
    <location>
        <begin position="2599"/>
        <end position="2622"/>
    </location>
</feature>
<protein>
    <recommendedName>
        <fullName evidence="2">non-specific serine/threonine protein kinase</fullName>
        <ecNumber evidence="2">2.7.11.1</ecNumber>
    </recommendedName>
</protein>
<accession>A0A9P1CTY6</accession>
<feature type="domain" description="Protein kinase" evidence="13">
    <location>
        <begin position="20"/>
        <end position="279"/>
    </location>
</feature>
<feature type="region of interest" description="Disordered" evidence="12">
    <location>
        <begin position="2701"/>
        <end position="2810"/>
    </location>
</feature>
<feature type="region of interest" description="Disordered" evidence="12">
    <location>
        <begin position="1081"/>
        <end position="1128"/>
    </location>
</feature>
<feature type="region of interest" description="Disordered" evidence="12">
    <location>
        <begin position="645"/>
        <end position="745"/>
    </location>
</feature>
<dbReference type="Pfam" id="PF00069">
    <property type="entry name" value="Pkinase"/>
    <property type="match status" value="1"/>
</dbReference>
<gene>
    <name evidence="16" type="ORF">C1SCF055_LOCUS23817</name>
</gene>
<dbReference type="EMBL" id="CAMXCT010002335">
    <property type="protein sequence ID" value="CAI3997435.1"/>
    <property type="molecule type" value="Genomic_DNA"/>
</dbReference>
<evidence type="ECO:0000256" key="1">
    <source>
        <dbReference type="ARBA" id="ARBA00010886"/>
    </source>
</evidence>
<reference evidence="16" key="1">
    <citation type="submission" date="2022-10" db="EMBL/GenBank/DDBJ databases">
        <authorList>
            <person name="Chen Y."/>
            <person name="Dougan E. K."/>
            <person name="Chan C."/>
            <person name="Rhodes N."/>
            <person name="Thang M."/>
        </authorList>
    </citation>
    <scope>NUCLEOTIDE SEQUENCE</scope>
</reference>
<dbReference type="SUPFAM" id="SSF56112">
    <property type="entry name" value="Protein kinase-like (PK-like)"/>
    <property type="match status" value="1"/>
</dbReference>
<feature type="binding site" evidence="11">
    <location>
        <position position="49"/>
    </location>
    <ligand>
        <name>ATP</name>
        <dbReference type="ChEBI" id="CHEBI:30616"/>
    </ligand>
</feature>
<feature type="zinc finger region" description="C3H1-type" evidence="10">
    <location>
        <begin position="1036"/>
        <end position="1064"/>
    </location>
</feature>
<evidence type="ECO:0000256" key="8">
    <source>
        <dbReference type="ARBA" id="ARBA00047899"/>
    </source>
</evidence>
<feature type="compositionally biased region" description="Polar residues" evidence="12">
    <location>
        <begin position="508"/>
        <end position="522"/>
    </location>
</feature>
<dbReference type="InterPro" id="IPR012337">
    <property type="entry name" value="RNaseH-like_sf"/>
</dbReference>
<name>A0A9P1CTY6_9DINO</name>
<feature type="region of interest" description="Disordered" evidence="12">
    <location>
        <begin position="1672"/>
        <end position="1738"/>
    </location>
</feature>
<dbReference type="PROSITE" id="PS50103">
    <property type="entry name" value="ZF_C3H1"/>
    <property type="match status" value="1"/>
</dbReference>
<comment type="catalytic activity">
    <reaction evidence="9">
        <text>L-seryl-[protein] + ATP = O-phospho-L-seryl-[protein] + ADP + H(+)</text>
        <dbReference type="Rhea" id="RHEA:17989"/>
        <dbReference type="Rhea" id="RHEA-COMP:9863"/>
        <dbReference type="Rhea" id="RHEA-COMP:11604"/>
        <dbReference type="ChEBI" id="CHEBI:15378"/>
        <dbReference type="ChEBI" id="CHEBI:29999"/>
        <dbReference type="ChEBI" id="CHEBI:30616"/>
        <dbReference type="ChEBI" id="CHEBI:83421"/>
        <dbReference type="ChEBI" id="CHEBI:456216"/>
        <dbReference type="EC" id="2.7.11.1"/>
    </reaction>
</comment>
<dbReference type="FunFam" id="3.30.200.20:FF:000097">
    <property type="entry name" value="Probable serine/threonine-protein kinase nek1"/>
    <property type="match status" value="1"/>
</dbReference>
<dbReference type="CDD" id="cd09272">
    <property type="entry name" value="RNase_HI_RT_Ty1"/>
    <property type="match status" value="1"/>
</dbReference>
<keyword evidence="7 11" id="KW-0067">ATP-binding</keyword>
<dbReference type="InterPro" id="IPR011009">
    <property type="entry name" value="Kinase-like_dom_sf"/>
</dbReference>
<feature type="compositionally biased region" description="Basic and acidic residues" evidence="12">
    <location>
        <begin position="1011"/>
        <end position="1037"/>
    </location>
</feature>
<dbReference type="InterPro" id="IPR001584">
    <property type="entry name" value="Integrase_cat-core"/>
</dbReference>
<dbReference type="GO" id="GO:0005524">
    <property type="term" value="F:ATP binding"/>
    <property type="evidence" value="ECO:0007669"/>
    <property type="project" value="UniProtKB-UniRule"/>
</dbReference>
<feature type="domain" description="Integrase catalytic" evidence="15">
    <location>
        <begin position="1745"/>
        <end position="1870"/>
    </location>
</feature>
<feature type="region of interest" description="Disordered" evidence="12">
    <location>
        <begin position="1143"/>
        <end position="1162"/>
    </location>
</feature>
<evidence type="ECO:0000256" key="11">
    <source>
        <dbReference type="PROSITE-ProRule" id="PRU10141"/>
    </source>
</evidence>
<evidence type="ECO:0000313" key="16">
    <source>
        <dbReference type="EMBL" id="CAI3997435.1"/>
    </source>
</evidence>
<keyword evidence="4" id="KW-0808">Transferase</keyword>
<dbReference type="EMBL" id="CAMXCT020002335">
    <property type="protein sequence ID" value="CAL1150810.1"/>
    <property type="molecule type" value="Genomic_DNA"/>
</dbReference>
<evidence type="ECO:0000256" key="2">
    <source>
        <dbReference type="ARBA" id="ARBA00012513"/>
    </source>
</evidence>
<evidence type="ECO:0000256" key="12">
    <source>
        <dbReference type="SAM" id="MobiDB-lite"/>
    </source>
</evidence>
<dbReference type="GO" id="GO:0004674">
    <property type="term" value="F:protein serine/threonine kinase activity"/>
    <property type="evidence" value="ECO:0007669"/>
    <property type="project" value="UniProtKB-KW"/>
</dbReference>
<comment type="catalytic activity">
    <reaction evidence="8">
        <text>L-threonyl-[protein] + ATP = O-phospho-L-threonyl-[protein] + ADP + H(+)</text>
        <dbReference type="Rhea" id="RHEA:46608"/>
        <dbReference type="Rhea" id="RHEA-COMP:11060"/>
        <dbReference type="Rhea" id="RHEA-COMP:11605"/>
        <dbReference type="ChEBI" id="CHEBI:15378"/>
        <dbReference type="ChEBI" id="CHEBI:30013"/>
        <dbReference type="ChEBI" id="CHEBI:30616"/>
        <dbReference type="ChEBI" id="CHEBI:61977"/>
        <dbReference type="ChEBI" id="CHEBI:456216"/>
        <dbReference type="EC" id="2.7.11.1"/>
    </reaction>
</comment>
<dbReference type="GO" id="GO:0008270">
    <property type="term" value="F:zinc ion binding"/>
    <property type="evidence" value="ECO:0007669"/>
    <property type="project" value="UniProtKB-KW"/>
</dbReference>
<dbReference type="PROSITE" id="PS50011">
    <property type="entry name" value="PROTEIN_KINASE_DOM"/>
    <property type="match status" value="1"/>
</dbReference>
<feature type="compositionally biased region" description="Acidic residues" evidence="12">
    <location>
        <begin position="1672"/>
        <end position="1685"/>
    </location>
</feature>
<dbReference type="PANTHER" id="PTHR44899:SF3">
    <property type="entry name" value="SERINE_THREONINE-PROTEIN KINASE NEK1"/>
    <property type="match status" value="1"/>
</dbReference>
<dbReference type="EMBL" id="CAMXCT030002335">
    <property type="protein sequence ID" value="CAL4784747.1"/>
    <property type="molecule type" value="Genomic_DNA"/>
</dbReference>
<dbReference type="PROSITE" id="PS50994">
    <property type="entry name" value="INTEGRASE"/>
    <property type="match status" value="1"/>
</dbReference>
<feature type="compositionally biased region" description="Pro residues" evidence="12">
    <location>
        <begin position="461"/>
        <end position="475"/>
    </location>
</feature>
<feature type="region of interest" description="Disordered" evidence="12">
    <location>
        <begin position="995"/>
        <end position="1037"/>
    </location>
</feature>
<sequence>MSWEGLSHTQLPAPSWEDEYQLQRSIGNGSFGQVYLVLHKEEQREYVMKSIELQTASDEGRQQMELEVQLLKSMQHPNIVAYRESFVDDSGHLCIFMEYCEHGDIFSYLQDLRRTQMPSEAQLLEWFTQIVWALQALHQQKILHRDLKTQNIFLAGSRQQLAAKLGDFGVAKVLSSTVDLAKTQIGTPFYMSPELINSHPYSYKSDVWGLGCVLYEIINGHRAFDAQSLNGLALKIIKGSYTPISAGCSNSTKQLIQQMLTKNPSHRPSLKEILHMPQIRSKILPAYRSSIAAGSLESRPAIESALNKQLASLGLGGLVNAPAAKRKNPQRLQARLERAKDLQQREEQVLQQTIALLQQCLRLSNAALTAALLEIKPLTWHLCAENERRVRSAPACGLLETPAGYEPKELGGCAYGCEKKAGNERREKEVQNGGQVVGVPKEEVTARSTTPHLEHAARPRSLPPSVPPPSQPPAVSPEDLLGSTFRTPQTKPEAKGPTMQGALEDSQLRNQSVATGQRSLEQGSEVGFQGPRGREEAGGPGSLTATPQVSLLPLFTDEQLRQSAFMPPGSMLSGLTPQLYRPTFLQQEEERMRSLGVLQSFGYSTMNFGDQSAREDLRQLVDEVMVENRRLRQRLYQVESKLQEGDVRFSTPESQKEAADPQRQEAGGPRREEAADPQRQEAGGPRREEAADPQRQEAGGPRREEAADPRSQEAGSFREKEAEDPPKERSPKSGEDSAQQPNAAFTEKSIEFMKLMMDSMREMQKRMTESKEESGMIRGVEVIRSGSPDLPALAPWEPQHGPLILGDWMLAEEWYKVHMTLNPIERIQHPATVPVEVSQDKWQRVERRVSSMMLQAVPPPVRDELVSARRMSTFGILTHLMVTYSPGGVTEKQNILRSLEDPPEIQKISEGPPALRRWLRWRARAREIGAVAPDPALQLKGLLRMTKRVLDNNRELQFRVSLVRSGLGVDTTPTEVNVEQLANHLLAELDQLSMTDKRPGQGSAAPQGEQPKIKSLELEKADKGKGKGKEKTGEEEKGKMKCRFYNSEGGCKKGKECEWLHESRDDRRRCWTCGAVDHMSPACSRPKGSGGGSPQNHNKQKLMKSEAEEKSGGQKESSDTQSVSSEGSIKELLEEAGKMLKSVTGEGSAMSSSSASGGGDQRKDLMDRLQQQLKALRTFKLQQLSYGEHVGLVDSGATNALRPIRQGEDCSTYPEVDVSLANGKSVKLKMSPGGSMLAPDMETEPIVPMGQLAEVLHCDIQWKGGSITIIHPERGVLPIEMRGSCPHVSKKVALELIAELEDRRMGLPTKVEGFHREEAWMRDLIKTHPVLSKLPDHVQQALVVPPGDWADLPSNQRLRRLWKQEGLVAHLYAGADSGFTLKRAWKQLGGREDVLLELDVVRGKDHNMLLNKGAYSGLLRSALEGKLKGVVGGPNCRTRSLLRHIPIPGATDAPRPIRGWFGEEYGINDATSEELEKIREDDILAWRMVFVFMVATYMRRAMGISEKVAFALEQPASPCSYMPEVVSWWETWEWKEVAKEFGLKEVTFMQGEMGGQSSKPTTIGGNLDLDVQANRMKRSGGVIRSSKELSRWAPGLMTMISQALLKEVFQQDPRLCALRTLSLDTTGPLVKAKDAEGSTARYILVGVLTWAVPAGIPKLKDAQIEDDFEVPEEAPKIEEEEEVEEAAGPVRVEGGSAEKGLAQALPRERFHEGDQPEETGDTSCDPRPAEERKEEEPEEFITKVFRVALPMSSKRSEEVTRTAMEILLRLRADGYYVNRIHVDKGHEFAGHFMKWIHTRGIELSRTPGDDPQGNGRAELTVKSIKAQIRRTLLQGGATEEMWPWALRYVNEVNRCWRQGIDPTWPPFMKQVLVRRRRWKRGSFDPTMETVRYLTPAPESHGHWIVGEDEKPRLTRSVMKKAELPPDEAQWLAIEQETVDALMKRRRIRQKSTIRSFQKDEGVDCERQKIQRGVEKLIAEEMPRMVDDHPDLVAQEMKILQTLKKMAEVKEEEEEVLQTRVISPKEVARDWEQWLPAVREEVNSLLTEKEAIQEISKTEVEALIREAHASGKKVEILPSKLVCTVKPGPNGGRRKVRWVICGNFEEQKAEDTFSSGADAAAFRILVTAASFFQWVRGTIDVKTAFLNADMKMSSPDEVLLIRPPPITLEKKYFTPGTCYLPLKAVYGLRRSPRLWGDCRDEFLVEVEVKLEGEGTVLHLSQLESEPNLWRIEEPPKEEGVTSPLRGLLMTYVDDIFVAAEEEVSAAVIEAIRQKWKTSEPDVVGEKPIRFLGMEVTKVKNQETGREEWYVTQESFIKDLLQKDPEEIKKRKIPITQDQSLMPAELEENRTPEGIREAQKAVGEMLWLVTRSRPDLMFSTARIGANATKHPSQVMAIYQQLKGYLKATEDEGLVFSTDGQGPIMIEALADASFSPDGEESHGAFLIQVEGCPIFWRSGSQQLVALSTAEAEMMEIVQGMLAGESIAVIAEEVFPEVIRRVWSDSQAAISILTNEGGNWRTRHLRMRAAAARQSISRGDWALQHQMGESMIADVGTKALASPRLEKLKREMGMRKRPKVEDPELVRVEEGSAEKGLAQALPRERLHEGVQPEGAGDTSCDQGSGVKGKVSVELADTEKVRRAIQIITLAAIASGAKGQDEEEEENFQEFHQLMVIFALLVVLITILCQQLWKIGFGPNGGRMQTATPVEGSATNSNESSSAAKTIEGKEKKSSATNTDRSSEVRTPVAVASGASSSQDPITPDVHGRVSSAGGELVSTLPCEPTLRCDMFQRDPSGGGEESSESESSLTEDSLAGRIVSEIHQIERDERELWREIRGRADLSRSALPEGTDPSFQLPFRIFTTRYGVVYHVSMNCNYVRAPQTGPIRESEWCHLCREVAEKTRGRPPPGVEIMLAGWGGPAHTSDQCPFSTGSSVFKMCTMCDRFLREGFRPAIGCERPRLTRDPSVAADDLTLRESQPMPPPPPPPPGHGRRAQLSPREEKLSPRGMRKERLPPAPAPPWAPNGESLRFEEASQPSKPRQRREHRSTSTGSEAARGKRGRSRAQTEDISIENKLPEADISAVSWMLEYEHVQPENLAHPFQQCRQSVVHSSNSRHRPQPPPLPYGEPSPPNEGPPGASARSWRTADGPFRARTLQHSLKLEALPAPPRRPDMDEDSLSGSSLSFVEELDNKEKVRDANGEPWQRTSLLKERIDDSKAALQKYRKGEGCFMTPWPSLTAALGLVGAGAGQLEPPWRCGEALRTAREKLETAFAGPTAKDFSSLDFESLSAAMNLMQEVAGNVNRVMHAGYVKVLHNQEGEVVYELTADDEWAVEEYTLKYVFVLADLIPLVFASPVELRSALSNELGHPLLKRQRILSTLRVSWYTMLTNQSCWSVPFFGALSALARRLSELPEFEPDADPYRAQLFQQLDLPWQGPISSISYGNHLKMQGEPMMNWEASREKTFRKACAFLATAKARAGIEVAERYFRIYHQDSLGVVLYAAAQWPVFDFLQRLALRPRLEDDVPKSEDSEEEEEEESFEEFFVEAGKQRISPDLALEFYRMFHVVSSLFNAMRVQWWVSHGTLIGALRDRGLSRHADDCEIDVSERDVELMQSVRMKAALSRNGYELSYDPRGRCFKVWPSGSRQAEPREAQLVDQSWWLPQQRVGTPALDIYVVQTPEASQSERYYISNDVFHCNTLSCTQYWTRWELSDFYDVPFGLSTAKVPRGAVWYLERVYGADWNVTVRPHNYASQHGEGFEPMEVSRLKKRAAEPFGPLPLVL</sequence>
<dbReference type="InterPro" id="IPR017441">
    <property type="entry name" value="Protein_kinase_ATP_BS"/>
</dbReference>
<dbReference type="GO" id="GO:0003676">
    <property type="term" value="F:nucleic acid binding"/>
    <property type="evidence" value="ECO:0007669"/>
    <property type="project" value="InterPro"/>
</dbReference>
<dbReference type="Gene3D" id="3.30.200.20">
    <property type="entry name" value="Phosphorylase Kinase, domain 1"/>
    <property type="match status" value="1"/>
</dbReference>
<dbReference type="GO" id="GO:0015074">
    <property type="term" value="P:DNA integration"/>
    <property type="evidence" value="ECO:0007669"/>
    <property type="project" value="InterPro"/>
</dbReference>
<dbReference type="SUPFAM" id="SSF53098">
    <property type="entry name" value="Ribonuclease H-like"/>
    <property type="match status" value="1"/>
</dbReference>
<feature type="compositionally biased region" description="Basic and acidic residues" evidence="12">
    <location>
        <begin position="1103"/>
        <end position="1118"/>
    </location>
</feature>
<dbReference type="InterPro" id="IPR008271">
    <property type="entry name" value="Ser/Thr_kinase_AS"/>
</dbReference>
<dbReference type="SMART" id="SM00220">
    <property type="entry name" value="S_TKc"/>
    <property type="match status" value="1"/>
</dbReference>
<dbReference type="InterPro" id="IPR013103">
    <property type="entry name" value="RVT_2"/>
</dbReference>
<feature type="compositionally biased region" description="Basic and acidic residues" evidence="12">
    <location>
        <begin position="2995"/>
        <end position="3010"/>
    </location>
</feature>
<evidence type="ECO:0000256" key="5">
    <source>
        <dbReference type="ARBA" id="ARBA00022741"/>
    </source>
</evidence>
<keyword evidence="5 11" id="KW-0547">Nucleotide-binding</keyword>
<proteinExistence type="inferred from homology"/>
<evidence type="ECO:0000256" key="7">
    <source>
        <dbReference type="ARBA" id="ARBA00022840"/>
    </source>
</evidence>
<keyword evidence="3" id="KW-0723">Serine/threonine-protein kinase</keyword>
<dbReference type="PROSITE" id="PS00108">
    <property type="entry name" value="PROTEIN_KINASE_ST"/>
    <property type="match status" value="1"/>
</dbReference>
<keyword evidence="10" id="KW-0863">Zinc-finger</keyword>
<keyword evidence="6" id="KW-0418">Kinase</keyword>
<keyword evidence="10" id="KW-0862">Zinc</keyword>
<comment type="caution">
    <text evidence="16">The sequence shown here is derived from an EMBL/GenBank/DDBJ whole genome shotgun (WGS) entry which is preliminary data.</text>
</comment>
<evidence type="ECO:0000256" key="4">
    <source>
        <dbReference type="ARBA" id="ARBA00022679"/>
    </source>
</evidence>
<feature type="compositionally biased region" description="Basic and acidic residues" evidence="12">
    <location>
        <begin position="654"/>
        <end position="735"/>
    </location>
</feature>
<feature type="domain" description="C3H1-type" evidence="14">
    <location>
        <begin position="1036"/>
        <end position="1064"/>
    </location>
</feature>
<dbReference type="EC" id="2.7.11.1" evidence="2"/>
<dbReference type="Proteomes" id="UP001152797">
    <property type="component" value="Unassembled WGS sequence"/>
</dbReference>
<evidence type="ECO:0000259" key="15">
    <source>
        <dbReference type="PROSITE" id="PS50994"/>
    </source>
</evidence>
<keyword evidence="18" id="KW-1185">Reference proteome</keyword>
<comment type="similarity">
    <text evidence="1">Belongs to the protein kinase superfamily. NEK Ser/Thr protein kinase family. NIMA subfamily.</text>
</comment>
<dbReference type="InterPro" id="IPR000719">
    <property type="entry name" value="Prot_kinase_dom"/>
</dbReference>
<feature type="compositionally biased region" description="Low complexity" evidence="12">
    <location>
        <begin position="1686"/>
        <end position="1695"/>
    </location>
</feature>
<feature type="compositionally biased region" description="Pro residues" evidence="12">
    <location>
        <begin position="3116"/>
        <end position="3131"/>
    </location>
</feature>
<feature type="compositionally biased region" description="Low complexity" evidence="12">
    <location>
        <begin position="2708"/>
        <end position="2719"/>
    </location>
</feature>
<keyword evidence="10" id="KW-0479">Metal-binding</keyword>
<evidence type="ECO:0000256" key="9">
    <source>
        <dbReference type="ARBA" id="ARBA00048679"/>
    </source>
</evidence>
<evidence type="ECO:0000256" key="3">
    <source>
        <dbReference type="ARBA" id="ARBA00022527"/>
    </source>
</evidence>
<dbReference type="Gene3D" id="1.10.510.10">
    <property type="entry name" value="Transferase(Phosphotransferase) domain 1"/>
    <property type="match status" value="1"/>
</dbReference>
<evidence type="ECO:0000259" key="14">
    <source>
        <dbReference type="PROSITE" id="PS50103"/>
    </source>
</evidence>
<dbReference type="CDD" id="cd08215">
    <property type="entry name" value="STKc_Nek"/>
    <property type="match status" value="1"/>
</dbReference>
<evidence type="ECO:0000313" key="18">
    <source>
        <dbReference type="Proteomes" id="UP001152797"/>
    </source>
</evidence>
<dbReference type="PANTHER" id="PTHR44899">
    <property type="entry name" value="CAMK FAMILY PROTEIN KINASE"/>
    <property type="match status" value="1"/>
</dbReference>
<feature type="region of interest" description="Disordered" evidence="12">
    <location>
        <begin position="2970"/>
        <end position="3070"/>
    </location>
</feature>
<feature type="region of interest" description="Disordered" evidence="12">
    <location>
        <begin position="425"/>
        <end position="545"/>
    </location>
</feature>
<feature type="compositionally biased region" description="Low complexity" evidence="12">
    <location>
        <begin position="1145"/>
        <end position="1155"/>
    </location>
</feature>
<feature type="compositionally biased region" description="Pro residues" evidence="12">
    <location>
        <begin position="2976"/>
        <end position="2986"/>
    </location>
</feature>
<feature type="region of interest" description="Disordered" evidence="12">
    <location>
        <begin position="3101"/>
        <end position="3178"/>
    </location>
</feature>
<dbReference type="Gene3D" id="3.30.420.10">
    <property type="entry name" value="Ribonuclease H-like superfamily/Ribonuclease H"/>
    <property type="match status" value="1"/>
</dbReference>
<dbReference type="InterPro" id="IPR051131">
    <property type="entry name" value="NEK_Ser/Thr_kinase_NIMA"/>
</dbReference>
<evidence type="ECO:0000256" key="10">
    <source>
        <dbReference type="PROSITE-ProRule" id="PRU00723"/>
    </source>
</evidence>
<evidence type="ECO:0000313" key="17">
    <source>
        <dbReference type="EMBL" id="CAL1150810.1"/>
    </source>
</evidence>
<dbReference type="Pfam" id="PF07727">
    <property type="entry name" value="RVT_2"/>
    <property type="match status" value="1"/>
</dbReference>
<reference evidence="17" key="2">
    <citation type="submission" date="2024-04" db="EMBL/GenBank/DDBJ databases">
        <authorList>
            <person name="Chen Y."/>
            <person name="Shah S."/>
            <person name="Dougan E. K."/>
            <person name="Thang M."/>
            <person name="Chan C."/>
        </authorList>
    </citation>
    <scope>NUCLEOTIDE SEQUENCE [LARGE SCALE GENOMIC DNA]</scope>
</reference>
<dbReference type="InterPro" id="IPR000571">
    <property type="entry name" value="Znf_CCCH"/>
</dbReference>
<dbReference type="InterPro" id="IPR036397">
    <property type="entry name" value="RNaseH_sf"/>
</dbReference>
<evidence type="ECO:0000259" key="13">
    <source>
        <dbReference type="PROSITE" id="PS50011"/>
    </source>
</evidence>